<reference evidence="3" key="2">
    <citation type="submission" date="2015-04" db="EMBL/GenBank/DDBJ databases">
        <title>The complete genome sequence of Erythrobacter sp. s21-N3.</title>
        <authorList>
            <person name="Zhuang L."/>
            <person name="Liu Y."/>
            <person name="Shao Z."/>
        </authorList>
    </citation>
    <scope>NUCLEOTIDE SEQUENCE [LARGE SCALE GENOMIC DNA]</scope>
    <source>
        <strain evidence="3">s21-N3</strain>
    </source>
</reference>
<dbReference type="InterPro" id="IPR007060">
    <property type="entry name" value="FtsL/DivIC"/>
</dbReference>
<accession>A0A0H4VC80</accession>
<dbReference type="Pfam" id="PF04977">
    <property type="entry name" value="DivIC"/>
    <property type="match status" value="1"/>
</dbReference>
<dbReference type="PATRIC" id="fig|1648404.4.peg.2023"/>
<gene>
    <name evidence="2" type="ORF">CP97_09715</name>
</gene>
<keyword evidence="1" id="KW-0175">Coiled coil</keyword>
<organism evidence="2 3">
    <name type="scientific">Aurantiacibacter atlanticus</name>
    <dbReference type="NCBI Taxonomy" id="1648404"/>
    <lineage>
        <taxon>Bacteria</taxon>
        <taxon>Pseudomonadati</taxon>
        <taxon>Pseudomonadota</taxon>
        <taxon>Alphaproteobacteria</taxon>
        <taxon>Sphingomonadales</taxon>
        <taxon>Erythrobacteraceae</taxon>
        <taxon>Aurantiacibacter</taxon>
    </lineage>
</organism>
<evidence type="ECO:0008006" key="4">
    <source>
        <dbReference type="Google" id="ProtNLM"/>
    </source>
</evidence>
<dbReference type="RefSeq" id="WP_048885765.1">
    <property type="nucleotide sequence ID" value="NZ_CP011310.1"/>
</dbReference>
<evidence type="ECO:0000313" key="2">
    <source>
        <dbReference type="EMBL" id="AKQ42237.1"/>
    </source>
</evidence>
<evidence type="ECO:0000256" key="1">
    <source>
        <dbReference type="SAM" id="Coils"/>
    </source>
</evidence>
<dbReference type="Proteomes" id="UP000059113">
    <property type="component" value="Chromosome"/>
</dbReference>
<keyword evidence="3" id="KW-1185">Reference proteome</keyword>
<dbReference type="KEGG" id="ery:CP97_09715"/>
<protein>
    <recommendedName>
        <fullName evidence="4">Septum formation initiator</fullName>
    </recommendedName>
</protein>
<feature type="coiled-coil region" evidence="1">
    <location>
        <begin position="41"/>
        <end position="75"/>
    </location>
</feature>
<proteinExistence type="predicted"/>
<reference evidence="2 3" key="1">
    <citation type="journal article" date="2015" name="Int. J. Syst. Evol. Microbiol.">
        <title>Erythrobacter atlanticus sp. nov., a bacterium from ocean sediment able to degrade polycyclic aromatic hydrocarbons.</title>
        <authorList>
            <person name="Zhuang L."/>
            <person name="Liu Y."/>
            <person name="Wang L."/>
            <person name="Wang W."/>
            <person name="Shao Z."/>
        </authorList>
    </citation>
    <scope>NUCLEOTIDE SEQUENCE [LARGE SCALE GENOMIC DNA]</scope>
    <source>
        <strain evidence="3">s21-N3</strain>
    </source>
</reference>
<dbReference type="OrthoDB" id="9815600at2"/>
<name>A0A0H4VC80_9SPHN</name>
<sequence length="106" mass="11894">MNTSINRRDIVRERIGNAIALLVLILIGLLALMGPSGLLAWSDQAAQLEDHKQRIATLEEERAVLANRLELLDADHVDPDLASELVRRDLNVAHQDEYVVELEPLH</sequence>
<dbReference type="EMBL" id="CP011310">
    <property type="protein sequence ID" value="AKQ42237.1"/>
    <property type="molecule type" value="Genomic_DNA"/>
</dbReference>
<evidence type="ECO:0000313" key="3">
    <source>
        <dbReference type="Proteomes" id="UP000059113"/>
    </source>
</evidence>
<dbReference type="STRING" id="1648404.CP97_09715"/>
<dbReference type="AlphaFoldDB" id="A0A0H4VC80"/>